<dbReference type="PROSITE" id="PS51819">
    <property type="entry name" value="VOC"/>
    <property type="match status" value="1"/>
</dbReference>
<dbReference type="Gene3D" id="3.10.180.10">
    <property type="entry name" value="2,3-Dihydroxybiphenyl 1,2-Dioxygenase, domain 1"/>
    <property type="match status" value="1"/>
</dbReference>
<dbReference type="InterPro" id="IPR004360">
    <property type="entry name" value="Glyas_Fos-R_dOase_dom"/>
</dbReference>
<keyword evidence="3" id="KW-1185">Reference proteome</keyword>
<evidence type="ECO:0000259" key="1">
    <source>
        <dbReference type="PROSITE" id="PS51819"/>
    </source>
</evidence>
<proteinExistence type="predicted"/>
<dbReference type="RefSeq" id="WP_093782322.1">
    <property type="nucleotide sequence ID" value="NZ_FNIE01000001.1"/>
</dbReference>
<dbReference type="SUPFAM" id="SSF54593">
    <property type="entry name" value="Glyoxalase/Bleomycin resistance protein/Dihydroxybiphenyl dioxygenase"/>
    <property type="match status" value="1"/>
</dbReference>
<dbReference type="OrthoDB" id="9798430at2"/>
<accession>A0A1G9VDP6</accession>
<protein>
    <submittedName>
        <fullName evidence="2">Predicted lactoylglutathione lyase</fullName>
    </submittedName>
</protein>
<dbReference type="Pfam" id="PF00903">
    <property type="entry name" value="Glyoxalase"/>
    <property type="match status" value="1"/>
</dbReference>
<gene>
    <name evidence="2" type="ORF">SAMN05216259_101238</name>
</gene>
<evidence type="ECO:0000313" key="3">
    <source>
        <dbReference type="Proteomes" id="UP000199341"/>
    </source>
</evidence>
<dbReference type="STRING" id="310781.SAMN05216259_101238"/>
<dbReference type="GO" id="GO:0016829">
    <property type="term" value="F:lyase activity"/>
    <property type="evidence" value="ECO:0007669"/>
    <property type="project" value="UniProtKB-KW"/>
</dbReference>
<dbReference type="EMBL" id="FNIE01000001">
    <property type="protein sequence ID" value="SDM70342.1"/>
    <property type="molecule type" value="Genomic_DNA"/>
</dbReference>
<name>A0A1G9VDP6_9ACTN</name>
<sequence length="160" mass="17188">MTNEITVGTTSDATEQDTTPSRPRFAMVVLYVRDLQASIAFYRLLGLDVPDPEPERPVAAYAEGGATRMIITTDPVAQRFDPAWVRPARGGYQQVVEFFVDGDPAVDAAWERLTSAGYKGTTAPGHLLGPYATMVEDPDGNVVLITSEPTADTGETAPAK</sequence>
<dbReference type="InterPro" id="IPR029068">
    <property type="entry name" value="Glyas_Bleomycin-R_OHBP_Dase"/>
</dbReference>
<dbReference type="Proteomes" id="UP000199341">
    <property type="component" value="Unassembled WGS sequence"/>
</dbReference>
<keyword evidence="2" id="KW-0456">Lyase</keyword>
<evidence type="ECO:0000313" key="2">
    <source>
        <dbReference type="EMBL" id="SDM70342.1"/>
    </source>
</evidence>
<reference evidence="2 3" key="1">
    <citation type="submission" date="2016-10" db="EMBL/GenBank/DDBJ databases">
        <authorList>
            <person name="de Groot N.N."/>
        </authorList>
    </citation>
    <scope>NUCLEOTIDE SEQUENCE [LARGE SCALE GENOMIC DNA]</scope>
    <source>
        <strain evidence="2 3">CGMCC 4.2022</strain>
    </source>
</reference>
<organism evidence="2 3">
    <name type="scientific">Actinacidiphila guanduensis</name>
    <dbReference type="NCBI Taxonomy" id="310781"/>
    <lineage>
        <taxon>Bacteria</taxon>
        <taxon>Bacillati</taxon>
        <taxon>Actinomycetota</taxon>
        <taxon>Actinomycetes</taxon>
        <taxon>Kitasatosporales</taxon>
        <taxon>Streptomycetaceae</taxon>
        <taxon>Actinacidiphila</taxon>
    </lineage>
</organism>
<dbReference type="PANTHER" id="PTHR36503">
    <property type="entry name" value="BLR2520 PROTEIN"/>
    <property type="match status" value="1"/>
</dbReference>
<dbReference type="InterPro" id="IPR037523">
    <property type="entry name" value="VOC_core"/>
</dbReference>
<dbReference type="PANTHER" id="PTHR36503:SF3">
    <property type="entry name" value="BLR0126 PROTEIN"/>
    <property type="match status" value="1"/>
</dbReference>
<dbReference type="AlphaFoldDB" id="A0A1G9VDP6"/>
<feature type="domain" description="VOC" evidence="1">
    <location>
        <begin position="24"/>
        <end position="148"/>
    </location>
</feature>